<protein>
    <recommendedName>
        <fullName evidence="3">DUF5776 domain-containing protein</fullName>
    </recommendedName>
</protein>
<name>A0A4Z0JDH9_9LACO</name>
<feature type="domain" description="DUF5776" evidence="3">
    <location>
        <begin position="501"/>
        <end position="565"/>
    </location>
</feature>
<dbReference type="OrthoDB" id="2254064at2"/>
<evidence type="ECO:0000259" key="3">
    <source>
        <dbReference type="Pfam" id="PF19087"/>
    </source>
</evidence>
<accession>A0A4Z0JDH9</accession>
<feature type="region of interest" description="Disordered" evidence="1">
    <location>
        <begin position="380"/>
        <end position="414"/>
    </location>
</feature>
<dbReference type="Proteomes" id="UP000297348">
    <property type="component" value="Unassembled WGS sequence"/>
</dbReference>
<dbReference type="RefSeq" id="WP_135367241.1">
    <property type="nucleotide sequence ID" value="NZ_RKLX01000003.1"/>
</dbReference>
<evidence type="ECO:0000313" key="4">
    <source>
        <dbReference type="EMBL" id="TGD19739.1"/>
    </source>
</evidence>
<proteinExistence type="predicted"/>
<dbReference type="Pfam" id="PF19087">
    <property type="entry name" value="DUF5776"/>
    <property type="match status" value="1"/>
</dbReference>
<reference evidence="4 5" key="1">
    <citation type="submission" date="2018-10" db="EMBL/GenBank/DDBJ databases">
        <title>Lactobacillus sp. R7 and Lactobacillus sp. R19 isolated from fermented mustard green product of Taiwan.</title>
        <authorList>
            <person name="Lin S.-T."/>
        </authorList>
    </citation>
    <scope>NUCLEOTIDE SEQUENCE [LARGE SCALE GENOMIC DNA]</scope>
    <source>
        <strain evidence="4 5">BCRC 81129</strain>
    </source>
</reference>
<evidence type="ECO:0000256" key="1">
    <source>
        <dbReference type="SAM" id="MobiDB-lite"/>
    </source>
</evidence>
<sequence>MRKCHFKFLLLAIMTCLCAWGLTANLSARADSLDLDQTIDQVLPSTSADPNEQAVRTALLTNPSLTGESTLDWVQKVGAKVAIDQPLTSYAPLIKIVSVLTTLRLTDQTALSGDNLAPVIQAYLNDRPDKSAARPDLNLQLVHDQLTNTDLATILQIAQVNAQSTAPMHIKNLNLMQNQISDFSAWQTYKAANGLNSPITALSANPQDTNATVTLPAAKVTGNTVKLPFADLTITNADYDTGAVPPIAIAMGTQLAPYFDDSSHYDSQGGMDATNLTNQMDTPHWNIDLDNHTFDLTNLNTFTAQTPTYTIFYTPKSLQETADNFAVIGDVSLPEDLDNLTITNVPANAKQLQVNLLITYYNGSDDDTYATFTQKYTLPLTSPATTTPSTTPPAATTPAPTPAPDTVADQATTSPAKTATKIITATRKLGLYQSPNFSAKQRLHWYTQSARAQRPMFKILGVVRAQSGALRYHVKDVTPGAKTYGQTGYITAKADFVANAYYQIKATKIKVLRGLNSYRSAALTGRKHHYRKNQTIRVTKLVKHKLTTRYQLPNGRYVSANKRLVLRVK</sequence>
<dbReference type="InterPro" id="IPR044081">
    <property type="entry name" value="DUF5776"/>
</dbReference>
<evidence type="ECO:0000313" key="5">
    <source>
        <dbReference type="Proteomes" id="UP000297348"/>
    </source>
</evidence>
<comment type="caution">
    <text evidence="4">The sequence shown here is derived from an EMBL/GenBank/DDBJ whole genome shotgun (WGS) entry which is preliminary data.</text>
</comment>
<keyword evidence="5" id="KW-1185">Reference proteome</keyword>
<keyword evidence="2" id="KW-0732">Signal</keyword>
<dbReference type="EMBL" id="RKLX01000003">
    <property type="protein sequence ID" value="TGD19739.1"/>
    <property type="molecule type" value="Genomic_DNA"/>
</dbReference>
<dbReference type="AlphaFoldDB" id="A0A4Z0JDH9"/>
<evidence type="ECO:0000256" key="2">
    <source>
        <dbReference type="SAM" id="SignalP"/>
    </source>
</evidence>
<gene>
    <name evidence="4" type="ORF">EGT51_02580</name>
</gene>
<feature type="chain" id="PRO_5039224048" description="DUF5776 domain-containing protein" evidence="2">
    <location>
        <begin position="20"/>
        <end position="569"/>
    </location>
</feature>
<feature type="signal peptide" evidence="2">
    <location>
        <begin position="1"/>
        <end position="19"/>
    </location>
</feature>
<organism evidence="4 5">
    <name type="scientific">Levilactobacillus suantsaiihabitans</name>
    <dbReference type="NCBI Taxonomy" id="2487722"/>
    <lineage>
        <taxon>Bacteria</taxon>
        <taxon>Bacillati</taxon>
        <taxon>Bacillota</taxon>
        <taxon>Bacilli</taxon>
        <taxon>Lactobacillales</taxon>
        <taxon>Lactobacillaceae</taxon>
        <taxon>Levilactobacillus</taxon>
    </lineage>
</organism>